<feature type="region of interest" description="Disordered" evidence="13">
    <location>
        <begin position="1"/>
        <end position="23"/>
    </location>
</feature>
<feature type="region of interest" description="Disordered" evidence="13">
    <location>
        <begin position="751"/>
        <end position="778"/>
    </location>
</feature>
<feature type="region of interest" description="Disordered" evidence="13">
    <location>
        <begin position="268"/>
        <end position="295"/>
    </location>
</feature>
<dbReference type="InterPro" id="IPR011545">
    <property type="entry name" value="DEAD/DEAH_box_helicase_dom"/>
</dbReference>
<evidence type="ECO:0000256" key="11">
    <source>
        <dbReference type="PROSITE-ProRule" id="PRU00552"/>
    </source>
</evidence>
<evidence type="ECO:0000259" key="15">
    <source>
        <dbReference type="PROSITE" id="PS51194"/>
    </source>
</evidence>
<feature type="domain" description="Helicase ATP-binding" evidence="14">
    <location>
        <begin position="197"/>
        <end position="427"/>
    </location>
</feature>
<comment type="subcellular location">
    <subcellularLocation>
        <location evidence="1">Nucleus</location>
    </subcellularLocation>
</comment>
<dbReference type="PROSITE" id="PS51192">
    <property type="entry name" value="HELICASE_ATP_BIND_1"/>
    <property type="match status" value="1"/>
</dbReference>
<evidence type="ECO:0000256" key="8">
    <source>
        <dbReference type="ARBA" id="ARBA00022884"/>
    </source>
</evidence>
<dbReference type="CDD" id="cd17946">
    <property type="entry name" value="DEADc_DDX24"/>
    <property type="match status" value="1"/>
</dbReference>
<keyword evidence="8" id="KW-0694">RNA-binding</keyword>
<evidence type="ECO:0000256" key="7">
    <source>
        <dbReference type="ARBA" id="ARBA00022840"/>
    </source>
</evidence>
<feature type="domain" description="DEAD-box RNA helicase Q" evidence="16">
    <location>
        <begin position="166"/>
        <end position="194"/>
    </location>
</feature>
<dbReference type="Proteomes" id="UP000095149">
    <property type="component" value="Unassembled WGS sequence"/>
</dbReference>
<evidence type="ECO:0000256" key="9">
    <source>
        <dbReference type="ARBA" id="ARBA00023242"/>
    </source>
</evidence>
<dbReference type="InterPro" id="IPR050079">
    <property type="entry name" value="DEAD_box_RNA_helicase"/>
</dbReference>
<dbReference type="GO" id="GO:0010467">
    <property type="term" value="P:gene expression"/>
    <property type="evidence" value="ECO:0007669"/>
    <property type="project" value="UniProtKB-ARBA"/>
</dbReference>
<accession>A0A1E3JVW5</accession>
<reference evidence="17 18" key="1">
    <citation type="submission" date="2016-06" db="EMBL/GenBank/DDBJ databases">
        <title>Evolution of pathogenesis and genome organization in the Tremellales.</title>
        <authorList>
            <person name="Cuomo C."/>
            <person name="Litvintseva A."/>
            <person name="Heitman J."/>
            <person name="Chen Y."/>
            <person name="Sun S."/>
            <person name="Springer D."/>
            <person name="Dromer F."/>
            <person name="Young S."/>
            <person name="Zeng Q."/>
            <person name="Chapman S."/>
            <person name="Gujja S."/>
            <person name="Saif S."/>
            <person name="Birren B."/>
        </authorList>
    </citation>
    <scope>NUCLEOTIDE SEQUENCE [LARGE SCALE GENOMIC DNA]</scope>
    <source>
        <strain evidence="17 18">CBS 6273</strain>
    </source>
</reference>
<evidence type="ECO:0000313" key="17">
    <source>
        <dbReference type="EMBL" id="ODO05001.1"/>
    </source>
</evidence>
<feature type="region of interest" description="Disordered" evidence="13">
    <location>
        <begin position="85"/>
        <end position="128"/>
    </location>
</feature>
<dbReference type="PANTHER" id="PTHR47959">
    <property type="entry name" value="ATP-DEPENDENT RNA HELICASE RHLE-RELATED"/>
    <property type="match status" value="1"/>
</dbReference>
<dbReference type="PROSITE" id="PS00039">
    <property type="entry name" value="DEAD_ATP_HELICASE"/>
    <property type="match status" value="1"/>
</dbReference>
<dbReference type="SUPFAM" id="SSF52540">
    <property type="entry name" value="P-loop containing nucleoside triphosphate hydrolases"/>
    <property type="match status" value="1"/>
</dbReference>
<dbReference type="GO" id="GO:0005524">
    <property type="term" value="F:ATP binding"/>
    <property type="evidence" value="ECO:0007669"/>
    <property type="project" value="UniProtKB-KW"/>
</dbReference>
<dbReference type="InterPro" id="IPR014001">
    <property type="entry name" value="Helicase_ATP-bd"/>
</dbReference>
<dbReference type="OrthoDB" id="4310724at2759"/>
<dbReference type="Pfam" id="PF00270">
    <property type="entry name" value="DEAD"/>
    <property type="match status" value="1"/>
</dbReference>
<evidence type="ECO:0000256" key="6">
    <source>
        <dbReference type="ARBA" id="ARBA00022806"/>
    </source>
</evidence>
<dbReference type="SMART" id="SM00490">
    <property type="entry name" value="HELICc"/>
    <property type="match status" value="1"/>
</dbReference>
<dbReference type="Pfam" id="PF00271">
    <property type="entry name" value="Helicase_C"/>
    <property type="match status" value="1"/>
</dbReference>
<dbReference type="EMBL" id="MEKH01000008">
    <property type="protein sequence ID" value="ODO05001.1"/>
    <property type="molecule type" value="Genomic_DNA"/>
</dbReference>
<dbReference type="GO" id="GO:0003723">
    <property type="term" value="F:RNA binding"/>
    <property type="evidence" value="ECO:0007669"/>
    <property type="project" value="UniProtKB-KW"/>
</dbReference>
<evidence type="ECO:0000256" key="10">
    <source>
        <dbReference type="ARBA" id="ARBA00047984"/>
    </source>
</evidence>
<dbReference type="PROSITE" id="PS51194">
    <property type="entry name" value="HELICASE_CTER"/>
    <property type="match status" value="1"/>
</dbReference>
<keyword evidence="4 12" id="KW-0547">Nucleotide-binding</keyword>
<dbReference type="InterPro" id="IPR001650">
    <property type="entry name" value="Helicase_C-like"/>
</dbReference>
<gene>
    <name evidence="17" type="ORF">I350_05613</name>
</gene>
<dbReference type="GO" id="GO:0016787">
    <property type="term" value="F:hydrolase activity"/>
    <property type="evidence" value="ECO:0007669"/>
    <property type="project" value="UniProtKB-KW"/>
</dbReference>
<evidence type="ECO:0000256" key="1">
    <source>
        <dbReference type="ARBA" id="ARBA00004123"/>
    </source>
</evidence>
<protein>
    <recommendedName>
        <fullName evidence="2">RNA helicase</fullName>
        <ecNumber evidence="2">3.6.4.13</ecNumber>
    </recommendedName>
</protein>
<evidence type="ECO:0000256" key="12">
    <source>
        <dbReference type="RuleBase" id="RU000492"/>
    </source>
</evidence>
<evidence type="ECO:0000259" key="14">
    <source>
        <dbReference type="PROSITE" id="PS51192"/>
    </source>
</evidence>
<dbReference type="CDD" id="cd18787">
    <property type="entry name" value="SF2_C_DEAD"/>
    <property type="match status" value="1"/>
</dbReference>
<evidence type="ECO:0000256" key="4">
    <source>
        <dbReference type="ARBA" id="ARBA00022741"/>
    </source>
</evidence>
<feature type="compositionally biased region" description="Basic residues" evidence="13">
    <location>
        <begin position="761"/>
        <end position="778"/>
    </location>
</feature>
<feature type="compositionally biased region" description="Basic and acidic residues" evidence="13">
    <location>
        <begin position="279"/>
        <end position="290"/>
    </location>
</feature>
<evidence type="ECO:0000256" key="13">
    <source>
        <dbReference type="SAM" id="MobiDB-lite"/>
    </source>
</evidence>
<comment type="caution">
    <text evidence="17">The sequence shown here is derived from an EMBL/GenBank/DDBJ whole genome shotgun (WGS) entry which is preliminary data.</text>
</comment>
<dbReference type="GO" id="GO:0042254">
    <property type="term" value="P:ribosome biogenesis"/>
    <property type="evidence" value="ECO:0007669"/>
    <property type="project" value="UniProtKB-KW"/>
</dbReference>
<keyword evidence="7 12" id="KW-0067">ATP-binding</keyword>
<keyword evidence="3" id="KW-0690">Ribosome biogenesis</keyword>
<sequence length="778" mass="86175">MARIGNKKVKSKAKAGASTTEVKVPTKGQYIPSKSLSWKPVKTSAFSGMDAGGGMMMLEELEDVGIEWEEAQGGQKVAKFIEVEGKKKKGKKAEVEEPEEDVVFDEDFEEEASGDGQETGEEDAASNASEEFPDFAGFDAEDLNEADDEEHEELESVPDFNDDLLPEWSSVPLHPTLKRAFLATSFTTPTTIQSRALPAALTGRDVIGVAETGSGKTLAYSLPMLDYLLRRAKPVKGKKRALKGLVLCPTRELALQVVEHLEALLKHTVEEEDEEEDEVEKKKGEGKEPPRISIGSVVGGLSAHKQTRILNRGCDILVATPGRLWDLMKGDDELATSIRTLRFLVIDEADRMIENGHFQELESIVRLTQRSGGEAGPDDDDPVFQSLSTIFEASSALPDMQTFIFSATLSKDLQINLKKRGSWKKNGKKKRSSTLEDLVEKLDFRDETPEIIDLSPEGGVVATLRESMIECTKDDKDLYLYYFLLRFPGRSLIFVNSIDAIRRLLPLLNLLQLPIFPLHSQLQQKQRLKNLERFKSNANGVLIATDVASRGLDIPQVDHVVHFNLPRTADAYIHRSGRTARAKTEGFALLLVSADEKPTQRALNRSLNRTHELPELPVEAGFLPPLRARLKLANDIEKAIHRAQKRTHEKNWLLDAAEAMDLDIDPTMLSDGEDDPDAPYHKAKKMDKAKGKTNLDGKVDGLKMELRELLKEKLVARGVSTRYPTSGSKVIVDDLIKSTGHGMLLGASTSKAYDEVESTGKRKKIGGGARPLKKKVKT</sequence>
<dbReference type="PANTHER" id="PTHR47959:SF1">
    <property type="entry name" value="ATP-DEPENDENT RNA HELICASE DBPA"/>
    <property type="match status" value="1"/>
</dbReference>
<evidence type="ECO:0000256" key="5">
    <source>
        <dbReference type="ARBA" id="ARBA00022801"/>
    </source>
</evidence>
<feature type="short sequence motif" description="Q motif" evidence="11">
    <location>
        <begin position="166"/>
        <end position="194"/>
    </location>
</feature>
<name>A0A1E3JVW5_9TREE</name>
<dbReference type="GO" id="GO:0005829">
    <property type="term" value="C:cytosol"/>
    <property type="evidence" value="ECO:0007669"/>
    <property type="project" value="TreeGrafter"/>
</dbReference>
<feature type="domain" description="Helicase C-terminal" evidence="15">
    <location>
        <begin position="477"/>
        <end position="624"/>
    </location>
</feature>
<dbReference type="PROSITE" id="PS51195">
    <property type="entry name" value="Q_MOTIF"/>
    <property type="match status" value="1"/>
</dbReference>
<comment type="catalytic activity">
    <reaction evidence="10">
        <text>ATP + H2O = ADP + phosphate + H(+)</text>
        <dbReference type="Rhea" id="RHEA:13065"/>
        <dbReference type="ChEBI" id="CHEBI:15377"/>
        <dbReference type="ChEBI" id="CHEBI:15378"/>
        <dbReference type="ChEBI" id="CHEBI:30616"/>
        <dbReference type="ChEBI" id="CHEBI:43474"/>
        <dbReference type="ChEBI" id="CHEBI:456216"/>
        <dbReference type="EC" id="3.6.4.13"/>
    </reaction>
</comment>
<proteinExistence type="inferred from homology"/>
<dbReference type="GO" id="GO:0005634">
    <property type="term" value="C:nucleus"/>
    <property type="evidence" value="ECO:0007669"/>
    <property type="project" value="UniProtKB-SubCell"/>
</dbReference>
<keyword evidence="5 12" id="KW-0378">Hydrolase</keyword>
<dbReference type="InterPro" id="IPR000629">
    <property type="entry name" value="RNA-helicase_DEAD-box_CS"/>
</dbReference>
<keyword evidence="9" id="KW-0539">Nucleus</keyword>
<evidence type="ECO:0000259" key="16">
    <source>
        <dbReference type="PROSITE" id="PS51195"/>
    </source>
</evidence>
<feature type="compositionally biased region" description="Basic residues" evidence="13">
    <location>
        <begin position="1"/>
        <end position="13"/>
    </location>
</feature>
<comment type="similarity">
    <text evidence="12">Belongs to the DEAD box helicase family.</text>
</comment>
<feature type="compositionally biased region" description="Acidic residues" evidence="13">
    <location>
        <begin position="96"/>
        <end position="124"/>
    </location>
</feature>
<dbReference type="SMART" id="SM00487">
    <property type="entry name" value="DEXDc"/>
    <property type="match status" value="1"/>
</dbReference>
<dbReference type="GO" id="GO:0003724">
    <property type="term" value="F:RNA helicase activity"/>
    <property type="evidence" value="ECO:0007669"/>
    <property type="project" value="UniProtKB-EC"/>
</dbReference>
<dbReference type="AlphaFoldDB" id="A0A1E3JVW5"/>
<dbReference type="InterPro" id="IPR014014">
    <property type="entry name" value="RNA_helicase_DEAD_Q_motif"/>
</dbReference>
<dbReference type="Gene3D" id="3.40.50.300">
    <property type="entry name" value="P-loop containing nucleotide triphosphate hydrolases"/>
    <property type="match status" value="2"/>
</dbReference>
<keyword evidence="6 12" id="KW-0347">Helicase</keyword>
<organism evidence="17 18">
    <name type="scientific">Cryptococcus amylolentus CBS 6273</name>
    <dbReference type="NCBI Taxonomy" id="1296118"/>
    <lineage>
        <taxon>Eukaryota</taxon>
        <taxon>Fungi</taxon>
        <taxon>Dikarya</taxon>
        <taxon>Basidiomycota</taxon>
        <taxon>Agaricomycotina</taxon>
        <taxon>Tremellomycetes</taxon>
        <taxon>Tremellales</taxon>
        <taxon>Cryptococcaceae</taxon>
        <taxon>Cryptococcus</taxon>
    </lineage>
</organism>
<evidence type="ECO:0000256" key="3">
    <source>
        <dbReference type="ARBA" id="ARBA00022517"/>
    </source>
</evidence>
<evidence type="ECO:0000256" key="2">
    <source>
        <dbReference type="ARBA" id="ARBA00012552"/>
    </source>
</evidence>
<dbReference type="EC" id="3.6.4.13" evidence="2"/>
<evidence type="ECO:0000313" key="18">
    <source>
        <dbReference type="Proteomes" id="UP000095149"/>
    </source>
</evidence>
<dbReference type="InterPro" id="IPR027417">
    <property type="entry name" value="P-loop_NTPase"/>
</dbReference>